<proteinExistence type="predicted"/>
<dbReference type="Pfam" id="PF09286">
    <property type="entry name" value="Pro-kuma_activ"/>
    <property type="match status" value="1"/>
</dbReference>
<evidence type="ECO:0000256" key="5">
    <source>
        <dbReference type="ARBA" id="ARBA00022825"/>
    </source>
</evidence>
<keyword evidence="3 8" id="KW-0479">Metal-binding</keyword>
<dbReference type="GO" id="GO:0046872">
    <property type="term" value="F:metal ion binding"/>
    <property type="evidence" value="ECO:0007669"/>
    <property type="project" value="UniProtKB-UniRule"/>
</dbReference>
<dbReference type="GO" id="GO:0005576">
    <property type="term" value="C:extracellular region"/>
    <property type="evidence" value="ECO:0007669"/>
    <property type="project" value="UniProtKB-SubCell"/>
</dbReference>
<dbReference type="GO" id="GO:0004252">
    <property type="term" value="F:serine-type endopeptidase activity"/>
    <property type="evidence" value="ECO:0007669"/>
    <property type="project" value="InterPro"/>
</dbReference>
<evidence type="ECO:0000256" key="1">
    <source>
        <dbReference type="ARBA" id="ARBA00004239"/>
    </source>
</evidence>
<evidence type="ECO:0000256" key="4">
    <source>
        <dbReference type="ARBA" id="ARBA00022801"/>
    </source>
</evidence>
<dbReference type="CDD" id="cd04056">
    <property type="entry name" value="Peptidases_S53"/>
    <property type="match status" value="1"/>
</dbReference>
<dbReference type="EMBL" id="JARKIE010000309">
    <property type="protein sequence ID" value="KAJ7655471.1"/>
    <property type="molecule type" value="Genomic_DNA"/>
</dbReference>
<keyword evidence="5" id="KW-0720">Serine protease</keyword>
<name>A0AAD7CRF7_MYCRO</name>
<feature type="binding site" evidence="8">
    <location>
        <position position="515"/>
    </location>
    <ligand>
        <name>Ca(2+)</name>
        <dbReference type="ChEBI" id="CHEBI:29108"/>
    </ligand>
</feature>
<feature type="signal peptide" evidence="9">
    <location>
        <begin position="1"/>
        <end position="17"/>
    </location>
</feature>
<comment type="caution">
    <text evidence="11">The sequence shown here is derived from an EMBL/GenBank/DDBJ whole genome shotgun (WGS) entry which is preliminary data.</text>
</comment>
<keyword evidence="2" id="KW-0645">Protease</keyword>
<dbReference type="SMART" id="SM00944">
    <property type="entry name" value="Pro-kuma_activ"/>
    <property type="match status" value="1"/>
</dbReference>
<dbReference type="InterPro" id="IPR015366">
    <property type="entry name" value="S53_propep"/>
</dbReference>
<dbReference type="CDD" id="cd11377">
    <property type="entry name" value="Pro-peptidase_S53"/>
    <property type="match status" value="1"/>
</dbReference>
<dbReference type="InterPro" id="IPR036852">
    <property type="entry name" value="Peptidase_S8/S53_dom_sf"/>
</dbReference>
<evidence type="ECO:0000256" key="3">
    <source>
        <dbReference type="ARBA" id="ARBA00022723"/>
    </source>
</evidence>
<evidence type="ECO:0000256" key="2">
    <source>
        <dbReference type="ARBA" id="ARBA00022670"/>
    </source>
</evidence>
<keyword evidence="7" id="KW-0865">Zymogen</keyword>
<comment type="caution">
    <text evidence="8">Lacks conserved residue(s) required for the propagation of feature annotation.</text>
</comment>
<dbReference type="Proteomes" id="UP001221757">
    <property type="component" value="Unassembled WGS sequence"/>
</dbReference>
<dbReference type="PANTHER" id="PTHR14218">
    <property type="entry name" value="PROTEASE S8 TRIPEPTIDYL PEPTIDASE I CLN2"/>
    <property type="match status" value="1"/>
</dbReference>
<dbReference type="InterPro" id="IPR030400">
    <property type="entry name" value="Sedolisin_dom"/>
</dbReference>
<dbReference type="GO" id="GO:0006508">
    <property type="term" value="P:proteolysis"/>
    <property type="evidence" value="ECO:0007669"/>
    <property type="project" value="UniProtKB-KW"/>
</dbReference>
<gene>
    <name evidence="11" type="ORF">B0H17DRAFT_956359</name>
</gene>
<dbReference type="PANTHER" id="PTHR14218:SF15">
    <property type="entry name" value="TRIPEPTIDYL-PEPTIDASE 1"/>
    <property type="match status" value="1"/>
</dbReference>
<evidence type="ECO:0000259" key="10">
    <source>
        <dbReference type="PROSITE" id="PS51695"/>
    </source>
</evidence>
<dbReference type="InterPro" id="IPR050819">
    <property type="entry name" value="Tripeptidyl-peptidase_I"/>
</dbReference>
<evidence type="ECO:0000256" key="9">
    <source>
        <dbReference type="SAM" id="SignalP"/>
    </source>
</evidence>
<accession>A0AAD7CRF7</accession>
<evidence type="ECO:0000256" key="7">
    <source>
        <dbReference type="ARBA" id="ARBA00023145"/>
    </source>
</evidence>
<feature type="binding site" evidence="8">
    <location>
        <position position="534"/>
    </location>
    <ligand>
        <name>Ca(2+)</name>
        <dbReference type="ChEBI" id="CHEBI:29108"/>
    </ligand>
</feature>
<comment type="subcellular location">
    <subcellularLocation>
        <location evidence="1">Secreted</location>
        <location evidence="1">Extracellular space</location>
    </subcellularLocation>
</comment>
<feature type="binding site" evidence="8">
    <location>
        <position position="536"/>
    </location>
    <ligand>
        <name>Ca(2+)</name>
        <dbReference type="ChEBI" id="CHEBI:29108"/>
    </ligand>
</feature>
<comment type="cofactor">
    <cofactor evidence="8">
        <name>Ca(2+)</name>
        <dbReference type="ChEBI" id="CHEBI:29108"/>
    </cofactor>
    <text evidence="8">Binds 1 Ca(2+) ion per subunit.</text>
</comment>
<dbReference type="GO" id="GO:0008240">
    <property type="term" value="F:tripeptidyl-peptidase activity"/>
    <property type="evidence" value="ECO:0007669"/>
    <property type="project" value="TreeGrafter"/>
</dbReference>
<evidence type="ECO:0000313" key="12">
    <source>
        <dbReference type="Proteomes" id="UP001221757"/>
    </source>
</evidence>
<organism evidence="11 12">
    <name type="scientific">Mycena rosella</name>
    <name type="common">Pink bonnet</name>
    <name type="synonym">Agaricus rosellus</name>
    <dbReference type="NCBI Taxonomy" id="1033263"/>
    <lineage>
        <taxon>Eukaryota</taxon>
        <taxon>Fungi</taxon>
        <taxon>Dikarya</taxon>
        <taxon>Basidiomycota</taxon>
        <taxon>Agaricomycotina</taxon>
        <taxon>Agaricomycetes</taxon>
        <taxon>Agaricomycetidae</taxon>
        <taxon>Agaricales</taxon>
        <taxon>Marasmiineae</taxon>
        <taxon>Mycenaceae</taxon>
        <taxon>Mycena</taxon>
    </lineage>
</organism>
<reference evidence="11" key="1">
    <citation type="submission" date="2023-03" db="EMBL/GenBank/DDBJ databases">
        <title>Massive genome expansion in bonnet fungi (Mycena s.s.) driven by repeated elements and novel gene families across ecological guilds.</title>
        <authorList>
            <consortium name="Lawrence Berkeley National Laboratory"/>
            <person name="Harder C.B."/>
            <person name="Miyauchi S."/>
            <person name="Viragh M."/>
            <person name="Kuo A."/>
            <person name="Thoen E."/>
            <person name="Andreopoulos B."/>
            <person name="Lu D."/>
            <person name="Skrede I."/>
            <person name="Drula E."/>
            <person name="Henrissat B."/>
            <person name="Morin E."/>
            <person name="Kohler A."/>
            <person name="Barry K."/>
            <person name="LaButti K."/>
            <person name="Morin E."/>
            <person name="Salamov A."/>
            <person name="Lipzen A."/>
            <person name="Mereny Z."/>
            <person name="Hegedus B."/>
            <person name="Baldrian P."/>
            <person name="Stursova M."/>
            <person name="Weitz H."/>
            <person name="Taylor A."/>
            <person name="Grigoriev I.V."/>
            <person name="Nagy L.G."/>
            <person name="Martin F."/>
            <person name="Kauserud H."/>
        </authorList>
    </citation>
    <scope>NUCLEOTIDE SEQUENCE</scope>
    <source>
        <strain evidence="11">CBHHK067</strain>
    </source>
</reference>
<feature type="chain" id="PRO_5042107143" evidence="9">
    <location>
        <begin position="18"/>
        <end position="556"/>
    </location>
</feature>
<sequence>MQKPVTFLFVLLAGVHANFLLLEKRDGPPPGFTRVGPTPLDQTLNLRLALTQNDIAGLQDTLYDISTPGNARYGQYLTQDEVNQFAAPSAGTLSQVNSWLAAQNLASSPLTPAGDWVSVNMTVSQANEMFAAEFSTFQNQDTNQTVVRTLSYSIPTTLEAGISWVHPTVNFPVVKTSSVLNLTSKAVSKRASPNGSVSADCRASSSWTPACLQEFYGIPSTPAEPAANVFGVSGFENGFANELDLKQFLETYRPDMNPNTTFDLISIDGGINNQLPGGAGIFEGADIQYAIGLTTGVPVTFISTGTLPNDVFTELLDQAQFLISMEHPPQTIVNGYQALESQVSPQFAISLCNAYAQLAARGISYIVEVGTGCTAPLDPPFPATCPFVTAVGATEFTPDETEETAAPFSNGGFSNFFKRPKYQDAAVQEYLESTGNTNSTAFNVTNRAVPDVAALNLVDFIFEGQVIDFLGGTDFSAHIFASIVALLTNERVAAGKPGLGFLNPLIYQNPSAFTDIKTGSNSGCVGVALNATAGWDPVTGVGSPIYLKLQEISSDL</sequence>
<feature type="domain" description="Peptidase S53" evidence="10">
    <location>
        <begin position="206"/>
        <end position="556"/>
    </location>
</feature>
<evidence type="ECO:0000256" key="6">
    <source>
        <dbReference type="ARBA" id="ARBA00022837"/>
    </source>
</evidence>
<dbReference type="Gene3D" id="3.40.50.200">
    <property type="entry name" value="Peptidase S8/S53 domain"/>
    <property type="match status" value="1"/>
</dbReference>
<dbReference type="SUPFAM" id="SSF54897">
    <property type="entry name" value="Protease propeptides/inhibitors"/>
    <property type="match status" value="1"/>
</dbReference>
<dbReference type="PROSITE" id="PS51695">
    <property type="entry name" value="SEDOLISIN"/>
    <property type="match status" value="1"/>
</dbReference>
<evidence type="ECO:0000256" key="8">
    <source>
        <dbReference type="PROSITE-ProRule" id="PRU01032"/>
    </source>
</evidence>
<protein>
    <submittedName>
        <fullName evidence="11">Peptidase S8/S53 domain-containing protein</fullName>
    </submittedName>
</protein>
<evidence type="ECO:0000313" key="11">
    <source>
        <dbReference type="EMBL" id="KAJ7655471.1"/>
    </source>
</evidence>
<keyword evidence="6 8" id="KW-0106">Calcium</keyword>
<dbReference type="SUPFAM" id="SSF52743">
    <property type="entry name" value="Subtilisin-like"/>
    <property type="match status" value="1"/>
</dbReference>
<keyword evidence="9" id="KW-0732">Signal</keyword>
<feature type="binding site" evidence="8">
    <location>
        <position position="516"/>
    </location>
    <ligand>
        <name>Ca(2+)</name>
        <dbReference type="ChEBI" id="CHEBI:29108"/>
    </ligand>
</feature>
<keyword evidence="12" id="KW-1185">Reference proteome</keyword>
<keyword evidence="4" id="KW-0378">Hydrolase</keyword>
<dbReference type="AlphaFoldDB" id="A0AAD7CRF7"/>